<dbReference type="InterPro" id="IPR023171">
    <property type="entry name" value="Na/H_antiporter_dom_sf"/>
</dbReference>
<comment type="function">
    <text evidence="9">Na(+)/H(+) antiporter that extrudes sodium in exchange for external protons.</text>
</comment>
<dbReference type="PANTHER" id="PTHR30341">
    <property type="entry name" value="SODIUM ION/PROTON ANTIPORTER NHAA-RELATED"/>
    <property type="match status" value="1"/>
</dbReference>
<gene>
    <name evidence="9 10" type="primary">nhaA</name>
    <name evidence="10" type="ORF">FYJ78_12115</name>
</gene>
<dbReference type="AlphaFoldDB" id="A0A6I2V2L0"/>
<dbReference type="GO" id="GO:0005886">
    <property type="term" value="C:plasma membrane"/>
    <property type="evidence" value="ECO:0007669"/>
    <property type="project" value="UniProtKB-SubCell"/>
</dbReference>
<name>A0A6I2V2L0_9FIRM</name>
<feature type="transmembrane region" description="Helical" evidence="9">
    <location>
        <begin position="158"/>
        <end position="179"/>
    </location>
</feature>
<keyword evidence="3 9" id="KW-1003">Cell membrane</keyword>
<keyword evidence="5 9" id="KW-1133">Transmembrane helix</keyword>
<dbReference type="GO" id="GO:0015385">
    <property type="term" value="F:sodium:proton antiporter activity"/>
    <property type="evidence" value="ECO:0007669"/>
    <property type="project" value="UniProtKB-UniRule"/>
</dbReference>
<sequence>MRQHIKRIAEPFLSFFQQEAGSGILLLLCAVLAIFLANSPWADDYEHLLHTPLAVGFGSWSLELGLLHWINDGLMAVFFFVIGLEIKREFLYGELRTRSSMLLPVGAAMGGMILPALFYLALNYGQETMAGWGIPMATDIAFALGIMTLAARQAPLGLVIFLTALAIVDDLGAIVVIALCYSGEVSAPALLIGILFLLLALGMNRLRSSFLPGYLLCGALAWLSFFHAGIHPTIAGVLLGFAIPAEAEPEHSLLHRLEHALEPWSAYGIMPVFALANAGVPVSFSQFDFSSPIFLGILAGLCLGKPLGIAGVVWLLHRSAGVSVPGNAASGQLAATGMLGGIGFTMSIFIASLAFPDPEWLAIAKWSILAASVLSGLAGAMVFQWISYRTTQSE</sequence>
<dbReference type="RefSeq" id="WP_154621662.1">
    <property type="nucleotide sequence ID" value="NZ_JBQHVT010000007.1"/>
</dbReference>
<feature type="transmembrane region" description="Helical" evidence="9">
    <location>
        <begin position="293"/>
        <end position="316"/>
    </location>
</feature>
<feature type="transmembrane region" description="Helical" evidence="9">
    <location>
        <begin position="20"/>
        <end position="37"/>
    </location>
</feature>
<dbReference type="HAMAP" id="MF_01844">
    <property type="entry name" value="NhaA"/>
    <property type="match status" value="1"/>
</dbReference>
<dbReference type="EMBL" id="VUNL01000018">
    <property type="protein sequence ID" value="MSV25896.1"/>
    <property type="molecule type" value="Genomic_DNA"/>
</dbReference>
<comment type="subcellular location">
    <subcellularLocation>
        <location evidence="1">Cell inner membrane</location>
        <topology evidence="1">Multi-pass membrane protein</topology>
    </subcellularLocation>
    <subcellularLocation>
        <location evidence="9">Cell membrane</location>
        <topology evidence="9">Multi-pass membrane protein</topology>
    </subcellularLocation>
</comment>
<evidence type="ECO:0000256" key="6">
    <source>
        <dbReference type="ARBA" id="ARBA00023053"/>
    </source>
</evidence>
<feature type="transmembrane region" description="Helical" evidence="9">
    <location>
        <begin position="214"/>
        <end position="244"/>
    </location>
</feature>
<comment type="catalytic activity">
    <reaction evidence="9">
        <text>Na(+)(in) + 2 H(+)(out) = Na(+)(out) + 2 H(+)(in)</text>
        <dbReference type="Rhea" id="RHEA:29251"/>
        <dbReference type="ChEBI" id="CHEBI:15378"/>
        <dbReference type="ChEBI" id="CHEBI:29101"/>
    </reaction>
</comment>
<keyword evidence="9" id="KW-0813">Transport</keyword>
<dbReference type="NCBIfam" id="TIGR00773">
    <property type="entry name" value="NhaA"/>
    <property type="match status" value="1"/>
</dbReference>
<feature type="transmembrane region" description="Helical" evidence="9">
    <location>
        <begin position="185"/>
        <end position="202"/>
    </location>
</feature>
<evidence type="ECO:0000256" key="8">
    <source>
        <dbReference type="ARBA" id="ARBA00023201"/>
    </source>
</evidence>
<keyword evidence="8 9" id="KW-0739">Sodium transport</keyword>
<feature type="transmembrane region" description="Helical" evidence="9">
    <location>
        <begin position="132"/>
        <end position="151"/>
    </location>
</feature>
<evidence type="ECO:0000256" key="3">
    <source>
        <dbReference type="ARBA" id="ARBA00022475"/>
    </source>
</evidence>
<evidence type="ECO:0000256" key="9">
    <source>
        <dbReference type="HAMAP-Rule" id="MF_01844"/>
    </source>
</evidence>
<accession>A0A6I2V2L0</accession>
<dbReference type="PANTHER" id="PTHR30341:SF0">
    <property type="entry name" value="NA(+)_H(+) ANTIPORTER NHAA"/>
    <property type="match status" value="1"/>
</dbReference>
<keyword evidence="7 9" id="KW-0472">Membrane</keyword>
<proteinExistence type="inferred from homology"/>
<keyword evidence="11" id="KW-1185">Reference proteome</keyword>
<organism evidence="10 11">
    <name type="scientific">Selenomonas montiformis</name>
    <dbReference type="NCBI Taxonomy" id="2652285"/>
    <lineage>
        <taxon>Bacteria</taxon>
        <taxon>Bacillati</taxon>
        <taxon>Bacillota</taxon>
        <taxon>Negativicutes</taxon>
        <taxon>Selenomonadales</taxon>
        <taxon>Selenomonadaceae</taxon>
        <taxon>Selenomonas</taxon>
    </lineage>
</organism>
<feature type="transmembrane region" description="Helical" evidence="9">
    <location>
        <begin position="367"/>
        <end position="386"/>
    </location>
</feature>
<evidence type="ECO:0000256" key="2">
    <source>
        <dbReference type="ARBA" id="ARBA00022449"/>
    </source>
</evidence>
<dbReference type="Gene3D" id="1.20.1530.10">
    <property type="entry name" value="Na+/H+ antiporter like domain"/>
    <property type="match status" value="1"/>
</dbReference>
<keyword evidence="4 9" id="KW-0812">Transmembrane</keyword>
<feature type="transmembrane region" description="Helical" evidence="9">
    <location>
        <begin position="101"/>
        <end position="120"/>
    </location>
</feature>
<keyword evidence="2 9" id="KW-0050">Antiport</keyword>
<keyword evidence="9" id="KW-0406">Ion transport</keyword>
<evidence type="ECO:0000313" key="11">
    <source>
        <dbReference type="Proteomes" id="UP000430222"/>
    </source>
</evidence>
<comment type="caution">
    <text evidence="10">The sequence shown here is derived from an EMBL/GenBank/DDBJ whole genome shotgun (WGS) entry which is preliminary data.</text>
</comment>
<dbReference type="GO" id="GO:0006885">
    <property type="term" value="P:regulation of pH"/>
    <property type="evidence" value="ECO:0007669"/>
    <property type="project" value="UniProtKB-UniRule"/>
</dbReference>
<protein>
    <recommendedName>
        <fullName evidence="9">Na(+)/H(+) antiporter NhaA</fullName>
    </recommendedName>
    <alternativeName>
        <fullName evidence="9">Sodium/proton antiporter NhaA</fullName>
    </alternativeName>
</protein>
<dbReference type="Proteomes" id="UP000430222">
    <property type="component" value="Unassembled WGS sequence"/>
</dbReference>
<dbReference type="Pfam" id="PF06965">
    <property type="entry name" value="Na_H_antiport_1"/>
    <property type="match status" value="1"/>
</dbReference>
<dbReference type="InterPro" id="IPR004670">
    <property type="entry name" value="NhaA"/>
</dbReference>
<dbReference type="NCBIfam" id="NF007111">
    <property type="entry name" value="PRK09560.1"/>
    <property type="match status" value="1"/>
</dbReference>
<evidence type="ECO:0000256" key="1">
    <source>
        <dbReference type="ARBA" id="ARBA00004429"/>
    </source>
</evidence>
<evidence type="ECO:0000256" key="7">
    <source>
        <dbReference type="ARBA" id="ARBA00023136"/>
    </source>
</evidence>
<feature type="transmembrane region" description="Helical" evidence="9">
    <location>
        <begin position="57"/>
        <end position="81"/>
    </location>
</feature>
<comment type="similarity">
    <text evidence="9">Belongs to the NhaA Na(+)/H(+) (TC 2.A.33) antiporter family.</text>
</comment>
<evidence type="ECO:0000313" key="10">
    <source>
        <dbReference type="EMBL" id="MSV25896.1"/>
    </source>
</evidence>
<keyword evidence="6 9" id="KW-0915">Sodium</keyword>
<reference evidence="10 11" key="1">
    <citation type="submission" date="2019-08" db="EMBL/GenBank/DDBJ databases">
        <title>In-depth cultivation of the pig gut microbiome towards novel bacterial diversity and tailored functional studies.</title>
        <authorList>
            <person name="Wylensek D."/>
            <person name="Hitch T.C.A."/>
            <person name="Clavel T."/>
        </authorList>
    </citation>
    <scope>NUCLEOTIDE SEQUENCE [LARGE SCALE GENOMIC DNA]</scope>
    <source>
        <strain evidence="11">WCA-380-WT-3B3</strain>
    </source>
</reference>
<feature type="transmembrane region" description="Helical" evidence="9">
    <location>
        <begin position="336"/>
        <end position="355"/>
    </location>
</feature>
<evidence type="ECO:0000256" key="5">
    <source>
        <dbReference type="ARBA" id="ARBA00022989"/>
    </source>
</evidence>
<evidence type="ECO:0000256" key="4">
    <source>
        <dbReference type="ARBA" id="ARBA00022692"/>
    </source>
</evidence>